<dbReference type="RefSeq" id="WP_007139414.1">
    <property type="nucleotide sequence ID" value="NZ_AHKF01000025.1"/>
</dbReference>
<dbReference type="eggNOG" id="COG1748">
    <property type="taxonomic scope" value="Bacteria"/>
</dbReference>
<dbReference type="PANTHER" id="PTHR43796:SF2">
    <property type="entry name" value="CARBOXYNORSPERMIDINE SYNTHASE"/>
    <property type="match status" value="1"/>
</dbReference>
<reference evidence="1 2" key="1">
    <citation type="journal article" date="2014" name="Acta Crystallogr. D">
        <title>Structure-based characterization and antifreeze properties of a hyperactive ice-binding protein from the Antarctic bacterium Flavobacterium frigoris PS1.</title>
        <authorList>
            <person name="Do H."/>
            <person name="Kim S.J."/>
            <person name="Kim H.J."/>
            <person name="Lee J.H."/>
        </authorList>
    </citation>
    <scope>NUCLEOTIDE SEQUENCE [LARGE SCALE GENOMIC DNA]</scope>
    <source>
        <strain evidence="1 2">PS1</strain>
    </source>
</reference>
<dbReference type="EMBL" id="AHKF01000025">
    <property type="protein sequence ID" value="EIA07434.1"/>
    <property type="molecule type" value="Genomic_DNA"/>
</dbReference>
<proteinExistence type="predicted"/>
<dbReference type="InterPro" id="IPR036291">
    <property type="entry name" value="NAD(P)-bd_dom_sf"/>
</dbReference>
<evidence type="ECO:0000313" key="1">
    <source>
        <dbReference type="EMBL" id="EIA07434.1"/>
    </source>
</evidence>
<dbReference type="OrthoDB" id="712666at2"/>
<accession>H7FVL1</accession>
<dbReference type="PATRIC" id="fig|1086011.3.peg.3171"/>
<dbReference type="PANTHER" id="PTHR43796">
    <property type="entry name" value="CARBOXYNORSPERMIDINE SYNTHASE"/>
    <property type="match status" value="1"/>
</dbReference>
<evidence type="ECO:0008006" key="3">
    <source>
        <dbReference type="Google" id="ProtNLM"/>
    </source>
</evidence>
<dbReference type="SUPFAM" id="SSF51735">
    <property type="entry name" value="NAD(P)-binding Rossmann-fold domains"/>
    <property type="match status" value="1"/>
</dbReference>
<evidence type="ECO:0000313" key="2">
    <source>
        <dbReference type="Proteomes" id="UP000005566"/>
    </source>
</evidence>
<dbReference type="STRING" id="1086011.HJ01_03237"/>
<sequence>MSKTILIVGGTGLIGKTIYKMISDRNPDLKILIGSRKKHTLKNHLQLDVNDLKTFDILENQHINLIVACTKDPQNNILNYSIKKGIDYIDITKPSSELHEAHYSIKNSLIKSKIVFSSGWMAGITPLLVYATGILPNELEKIKIIVYYSTKDKAGGSSADFMAKNVSTPFTFYQNNLAIKTKHFRNGENYVFDFDNQTRKIFDFDIPDLYIFNKIEKIPVVNAKLTFDSKLITSALAIMQKISFFNILSFREKKWIFGGSGSGDITAFEVLYKEYNFLEKKITLKSEKGQSQLTAFSTVLHVEKMLEDTNPNDIYFSHQLHQPKHFISLLNSNSSISTTYYE</sequence>
<comment type="caution">
    <text evidence="1">The sequence shown here is derived from an EMBL/GenBank/DDBJ whole genome shotgun (WGS) entry which is preliminary data.</text>
</comment>
<organism evidence="1 2">
    <name type="scientific">Flavobacterium frigoris (strain PS1)</name>
    <dbReference type="NCBI Taxonomy" id="1086011"/>
    <lineage>
        <taxon>Bacteria</taxon>
        <taxon>Pseudomonadati</taxon>
        <taxon>Bacteroidota</taxon>
        <taxon>Flavobacteriia</taxon>
        <taxon>Flavobacteriales</taxon>
        <taxon>Flavobacteriaceae</taxon>
        <taxon>Flavobacterium</taxon>
    </lineage>
</organism>
<dbReference type="AlphaFoldDB" id="H7FVL1"/>
<gene>
    <name evidence="1" type="ORF">HJ01_03237</name>
</gene>
<name>H7FVL1_FLAFP</name>
<keyword evidence="2" id="KW-1185">Reference proteome</keyword>
<protein>
    <recommendedName>
        <fullName evidence="3">Saccharopine dehydrogenase</fullName>
    </recommendedName>
</protein>
<dbReference type="Gene3D" id="3.40.50.720">
    <property type="entry name" value="NAD(P)-binding Rossmann-like Domain"/>
    <property type="match status" value="1"/>
</dbReference>
<dbReference type="Proteomes" id="UP000005566">
    <property type="component" value="Unassembled WGS sequence"/>
</dbReference>